<evidence type="ECO:0000313" key="1">
    <source>
        <dbReference type="EMBL" id="THH28612.1"/>
    </source>
</evidence>
<dbReference type="OrthoDB" id="433955at2759"/>
<dbReference type="InterPro" id="IPR029063">
    <property type="entry name" value="SAM-dependent_MTases_sf"/>
</dbReference>
<dbReference type="PANTHER" id="PTHR14614">
    <property type="entry name" value="HEPATOCELLULAR CARCINOMA-ASSOCIATED ANTIGEN"/>
    <property type="match status" value="1"/>
</dbReference>
<reference evidence="1 2" key="1">
    <citation type="submission" date="2019-02" db="EMBL/GenBank/DDBJ databases">
        <title>Genome sequencing of the rare red list fungi Antrodiella citrinella (Flaviporus citrinellus).</title>
        <authorList>
            <person name="Buettner E."/>
            <person name="Kellner H."/>
        </authorList>
    </citation>
    <scope>NUCLEOTIDE SEQUENCE [LARGE SCALE GENOMIC DNA]</scope>
    <source>
        <strain evidence="1 2">DSM 108506</strain>
    </source>
</reference>
<gene>
    <name evidence="1" type="ORF">EUX98_g5586</name>
</gene>
<dbReference type="EMBL" id="SGPM01000168">
    <property type="protein sequence ID" value="THH28612.1"/>
    <property type="molecule type" value="Genomic_DNA"/>
</dbReference>
<protein>
    <recommendedName>
        <fullName evidence="3">FAM86 N-terminal domain-containing protein</fullName>
    </recommendedName>
</protein>
<dbReference type="Pfam" id="PF10294">
    <property type="entry name" value="Methyltransf_16"/>
    <property type="match status" value="1"/>
</dbReference>
<organism evidence="1 2">
    <name type="scientific">Antrodiella citrinella</name>
    <dbReference type="NCBI Taxonomy" id="2447956"/>
    <lineage>
        <taxon>Eukaryota</taxon>
        <taxon>Fungi</taxon>
        <taxon>Dikarya</taxon>
        <taxon>Basidiomycota</taxon>
        <taxon>Agaricomycotina</taxon>
        <taxon>Agaricomycetes</taxon>
        <taxon>Polyporales</taxon>
        <taxon>Steccherinaceae</taxon>
        <taxon>Antrodiella</taxon>
    </lineage>
</organism>
<sequence>MTITIPLNPPTSQLPPIGKIKSTSLEDIANALSYLRLLYNSEVRGTRRIDRKVVFTTSRIASDPEAQQTLTSANTHLSHDSICEDEFERAYAVRWLTALIARADLIEARDVVSDAEDTPPSDAHAPAWAQTIEDAASLLAVCAGTASAGLVSRAFVFRHQSGRGVEMQVTDVPLENQDYSSVGAQTWGSACLLAEMIVEDPAGFGLGSRSQRSIRVLELGAGTGLVSLTIGQWLKGISGTGGSATIVATDFHPSVLQNLRNNIALNIALSPELSTVSVTAHHLDWSNLPSSPAREPFDEPFDLIFGADITYEVQQAAWIRRCVERFLRKPATCSQMANEANHHFHLMAPIRPTHTAESQSVEQVFAFANETQLSSFQPTTIGIISKEVLLCEVQGNLRSRSDGANLVEYVHYTIAWV</sequence>
<evidence type="ECO:0000313" key="2">
    <source>
        <dbReference type="Proteomes" id="UP000308730"/>
    </source>
</evidence>
<comment type="caution">
    <text evidence="1">The sequence shown here is derived from an EMBL/GenBank/DDBJ whole genome shotgun (WGS) entry which is preliminary data.</text>
</comment>
<dbReference type="Gene3D" id="3.40.50.150">
    <property type="entry name" value="Vaccinia Virus protein VP39"/>
    <property type="match status" value="1"/>
</dbReference>
<dbReference type="SUPFAM" id="SSF53335">
    <property type="entry name" value="S-adenosyl-L-methionine-dependent methyltransferases"/>
    <property type="match status" value="1"/>
</dbReference>
<keyword evidence="2" id="KW-1185">Reference proteome</keyword>
<proteinExistence type="predicted"/>
<dbReference type="InterPro" id="IPR019410">
    <property type="entry name" value="Methyltransf_16"/>
</dbReference>
<dbReference type="AlphaFoldDB" id="A0A4S4MR88"/>
<dbReference type="PANTHER" id="PTHR14614:SF147">
    <property type="entry name" value="S-ADENOSYLMETHIONINE-DEPENDENT METHYLTRANSFERASE OF THE SEVEN BETA-STRAND FAMILY"/>
    <property type="match status" value="1"/>
</dbReference>
<dbReference type="Proteomes" id="UP000308730">
    <property type="component" value="Unassembled WGS sequence"/>
</dbReference>
<dbReference type="CDD" id="cd02440">
    <property type="entry name" value="AdoMet_MTases"/>
    <property type="match status" value="1"/>
</dbReference>
<evidence type="ECO:0008006" key="3">
    <source>
        <dbReference type="Google" id="ProtNLM"/>
    </source>
</evidence>
<name>A0A4S4MR88_9APHY</name>
<accession>A0A4S4MR88</accession>
<dbReference type="GO" id="GO:0008757">
    <property type="term" value="F:S-adenosylmethionine-dependent methyltransferase activity"/>
    <property type="evidence" value="ECO:0007669"/>
    <property type="project" value="UniProtKB-ARBA"/>
</dbReference>